<accession>A0AAV5JRU5</accession>
<name>A0AAV5JRU5_9ROSI</name>
<keyword evidence="13" id="KW-1185">Reference proteome</keyword>
<sequence length="282" mass="32134">MALISTHNPWVFVFGVLGNISSFVVFLAPIPTFYRIWKKKSTEGYQSLPYLTGLLSAMLWIYYALLKSDAFLLITINAFGCVVETIYIAFYITYAPRKARMLTSKLLLLLNFMGFCSILLLSHFLTKASTRIRVLGWICMVFSLIVFVAPLSIMRLVIRTKSVEYMPFNLSLYLTVSAVTWLLYGLFLKDLYVTIPNILGVVFGLLQMLLYAVYRNKSKMLVAAEVQSPQQSIDIAKLEKQPPNCGENSENEEQRENDPQNIDQTRNIMEVFDSNPQIASEV</sequence>
<evidence type="ECO:0000256" key="2">
    <source>
        <dbReference type="ARBA" id="ARBA00007809"/>
    </source>
</evidence>
<feature type="transmembrane region" description="Helical" evidence="10">
    <location>
        <begin position="71"/>
        <end position="94"/>
    </location>
</feature>
<dbReference type="GO" id="GO:0008515">
    <property type="term" value="F:sucrose transmembrane transporter activity"/>
    <property type="evidence" value="ECO:0007669"/>
    <property type="project" value="UniProtKB-ARBA"/>
</dbReference>
<comment type="function">
    <text evidence="10">Mediates both low-affinity uptake and efflux of sugar across the membrane.</text>
</comment>
<gene>
    <name evidence="12" type="ORF">SLEP1_g27894</name>
</gene>
<dbReference type="EMBL" id="BPVZ01000048">
    <property type="protein sequence ID" value="GKV17379.1"/>
    <property type="molecule type" value="Genomic_DNA"/>
</dbReference>
<dbReference type="GO" id="GO:0005886">
    <property type="term" value="C:plasma membrane"/>
    <property type="evidence" value="ECO:0007669"/>
    <property type="project" value="UniProtKB-SubCell"/>
</dbReference>
<reference evidence="12 13" key="1">
    <citation type="journal article" date="2021" name="Commun. Biol.">
        <title>The genome of Shorea leprosula (Dipterocarpaceae) highlights the ecological relevance of drought in aseasonal tropical rainforests.</title>
        <authorList>
            <person name="Ng K.K.S."/>
            <person name="Kobayashi M.J."/>
            <person name="Fawcett J.A."/>
            <person name="Hatakeyama M."/>
            <person name="Paape T."/>
            <person name="Ng C.H."/>
            <person name="Ang C.C."/>
            <person name="Tnah L.H."/>
            <person name="Lee C.T."/>
            <person name="Nishiyama T."/>
            <person name="Sese J."/>
            <person name="O'Brien M.J."/>
            <person name="Copetti D."/>
            <person name="Mohd Noor M.I."/>
            <person name="Ong R.C."/>
            <person name="Putra M."/>
            <person name="Sireger I.Z."/>
            <person name="Indrioko S."/>
            <person name="Kosugi Y."/>
            <person name="Izuno A."/>
            <person name="Isagi Y."/>
            <person name="Lee S.L."/>
            <person name="Shimizu K.K."/>
        </authorList>
    </citation>
    <scope>NUCLEOTIDE SEQUENCE [LARGE SCALE GENOMIC DNA]</scope>
    <source>
        <strain evidence="12">214</strain>
    </source>
</reference>
<keyword evidence="7" id="KW-0677">Repeat</keyword>
<comment type="subcellular location">
    <subcellularLocation>
        <location evidence="1 10">Cell membrane</location>
        <topology evidence="1 10">Multi-pass membrane protein</topology>
    </subcellularLocation>
</comment>
<protein>
    <recommendedName>
        <fullName evidence="10">Bidirectional sugar transporter SWEET</fullName>
    </recommendedName>
</protein>
<keyword evidence="5 10" id="KW-0762">Sugar transport</keyword>
<evidence type="ECO:0000256" key="3">
    <source>
        <dbReference type="ARBA" id="ARBA00022448"/>
    </source>
</evidence>
<evidence type="ECO:0000256" key="5">
    <source>
        <dbReference type="ARBA" id="ARBA00022597"/>
    </source>
</evidence>
<dbReference type="FunFam" id="1.20.1280.290:FF:000001">
    <property type="entry name" value="Bidirectional sugar transporter SWEET"/>
    <property type="match status" value="1"/>
</dbReference>
<organism evidence="12 13">
    <name type="scientific">Rubroshorea leprosula</name>
    <dbReference type="NCBI Taxonomy" id="152421"/>
    <lineage>
        <taxon>Eukaryota</taxon>
        <taxon>Viridiplantae</taxon>
        <taxon>Streptophyta</taxon>
        <taxon>Embryophyta</taxon>
        <taxon>Tracheophyta</taxon>
        <taxon>Spermatophyta</taxon>
        <taxon>Magnoliopsida</taxon>
        <taxon>eudicotyledons</taxon>
        <taxon>Gunneridae</taxon>
        <taxon>Pentapetalae</taxon>
        <taxon>rosids</taxon>
        <taxon>malvids</taxon>
        <taxon>Malvales</taxon>
        <taxon>Dipterocarpaceae</taxon>
        <taxon>Rubroshorea</taxon>
    </lineage>
</organism>
<dbReference type="Pfam" id="PF03083">
    <property type="entry name" value="MtN3_slv"/>
    <property type="match status" value="2"/>
</dbReference>
<dbReference type="PANTHER" id="PTHR10791:SF22">
    <property type="entry name" value="BIDIRECTIONAL SUGAR TRANSPORTER SWEET11"/>
    <property type="match status" value="1"/>
</dbReference>
<keyword evidence="8 10" id="KW-1133">Transmembrane helix</keyword>
<evidence type="ECO:0000256" key="6">
    <source>
        <dbReference type="ARBA" id="ARBA00022692"/>
    </source>
</evidence>
<dbReference type="Gene3D" id="1.20.1280.290">
    <property type="match status" value="2"/>
</dbReference>
<keyword evidence="3 10" id="KW-0813">Transport</keyword>
<keyword evidence="4" id="KW-1003">Cell membrane</keyword>
<feature type="transmembrane region" description="Helical" evidence="10">
    <location>
        <begin position="48"/>
        <end position="65"/>
    </location>
</feature>
<evidence type="ECO:0000313" key="12">
    <source>
        <dbReference type="EMBL" id="GKV17379.1"/>
    </source>
</evidence>
<keyword evidence="6 10" id="KW-0812">Transmembrane</keyword>
<evidence type="ECO:0000256" key="7">
    <source>
        <dbReference type="ARBA" id="ARBA00022737"/>
    </source>
</evidence>
<dbReference type="Proteomes" id="UP001054252">
    <property type="component" value="Unassembled WGS sequence"/>
</dbReference>
<dbReference type="InterPro" id="IPR004316">
    <property type="entry name" value="SWEET_rpt"/>
</dbReference>
<dbReference type="PANTHER" id="PTHR10791">
    <property type="entry name" value="RAG1-ACTIVATING PROTEIN 1"/>
    <property type="match status" value="1"/>
</dbReference>
<evidence type="ECO:0000256" key="9">
    <source>
        <dbReference type="ARBA" id="ARBA00023136"/>
    </source>
</evidence>
<comment type="similarity">
    <text evidence="2 10">Belongs to the SWEET sugar transporter family.</text>
</comment>
<evidence type="ECO:0000256" key="1">
    <source>
        <dbReference type="ARBA" id="ARBA00004651"/>
    </source>
</evidence>
<evidence type="ECO:0000313" key="13">
    <source>
        <dbReference type="Proteomes" id="UP001054252"/>
    </source>
</evidence>
<feature type="transmembrane region" description="Helical" evidence="10">
    <location>
        <begin position="12"/>
        <end position="36"/>
    </location>
</feature>
<dbReference type="AlphaFoldDB" id="A0AAV5JRU5"/>
<proteinExistence type="inferred from homology"/>
<evidence type="ECO:0000256" key="11">
    <source>
        <dbReference type="SAM" id="MobiDB-lite"/>
    </source>
</evidence>
<evidence type="ECO:0000256" key="8">
    <source>
        <dbReference type="ARBA" id="ARBA00022989"/>
    </source>
</evidence>
<feature type="region of interest" description="Disordered" evidence="11">
    <location>
        <begin position="240"/>
        <end position="266"/>
    </location>
</feature>
<comment type="caution">
    <text evidence="12">The sequence shown here is derived from an EMBL/GenBank/DDBJ whole genome shotgun (WGS) entry which is preliminary data.</text>
</comment>
<feature type="transmembrane region" description="Helical" evidence="10">
    <location>
        <begin position="106"/>
        <end position="126"/>
    </location>
</feature>
<dbReference type="InterPro" id="IPR047664">
    <property type="entry name" value="SWEET"/>
</dbReference>
<feature type="transmembrane region" description="Helical" evidence="10">
    <location>
        <begin position="132"/>
        <end position="158"/>
    </location>
</feature>
<evidence type="ECO:0000256" key="10">
    <source>
        <dbReference type="RuleBase" id="RU910715"/>
    </source>
</evidence>
<dbReference type="FunFam" id="1.20.1280.290:FF:000003">
    <property type="entry name" value="Bidirectional sugar transporter SWEET"/>
    <property type="match status" value="1"/>
</dbReference>
<feature type="transmembrane region" description="Helical" evidence="10">
    <location>
        <begin position="170"/>
        <end position="188"/>
    </location>
</feature>
<feature type="transmembrane region" description="Helical" evidence="10">
    <location>
        <begin position="194"/>
        <end position="214"/>
    </location>
</feature>
<evidence type="ECO:0000256" key="4">
    <source>
        <dbReference type="ARBA" id="ARBA00022475"/>
    </source>
</evidence>
<dbReference type="GO" id="GO:0051119">
    <property type="term" value="F:sugar transmembrane transporter activity"/>
    <property type="evidence" value="ECO:0007669"/>
    <property type="project" value="InterPro"/>
</dbReference>
<keyword evidence="9 10" id="KW-0472">Membrane</keyword>